<gene>
    <name evidence="4" type="ORF">HNR10_001719</name>
</gene>
<evidence type="ECO:0008006" key="6">
    <source>
        <dbReference type="Google" id="ProtNLM"/>
    </source>
</evidence>
<reference evidence="4 5" key="1">
    <citation type="submission" date="2020-07" db="EMBL/GenBank/DDBJ databases">
        <title>Sequencing the genomes of 1000 actinobacteria strains.</title>
        <authorList>
            <person name="Klenk H.-P."/>
        </authorList>
    </citation>
    <scope>NUCLEOTIDE SEQUENCE [LARGE SCALE GENOMIC DNA]</scope>
    <source>
        <strain evidence="4 5">DSM 44442</strain>
    </source>
</reference>
<accession>A0A7Z0EM64</accession>
<feature type="domain" description="DUF4429" evidence="3">
    <location>
        <begin position="84"/>
        <end position="131"/>
    </location>
</feature>
<dbReference type="RefSeq" id="WP_179822214.1">
    <property type="nucleotide sequence ID" value="NZ_JACCFS010000001.1"/>
</dbReference>
<dbReference type="InterPro" id="IPR027860">
    <property type="entry name" value="DUF4429"/>
</dbReference>
<proteinExistence type="predicted"/>
<dbReference type="AlphaFoldDB" id="A0A7Z0EM64"/>
<feature type="region of interest" description="Disordered" evidence="1">
    <location>
        <begin position="50"/>
        <end position="71"/>
    </location>
</feature>
<feature type="domain" description="DUF4429" evidence="3">
    <location>
        <begin position="171"/>
        <end position="260"/>
    </location>
</feature>
<evidence type="ECO:0000313" key="5">
    <source>
        <dbReference type="Proteomes" id="UP000572051"/>
    </source>
</evidence>
<keyword evidence="5" id="KW-1185">Reference proteome</keyword>
<comment type="caution">
    <text evidence="4">The sequence shown here is derived from an EMBL/GenBank/DDBJ whole genome shotgun (WGS) entry which is preliminary data.</text>
</comment>
<dbReference type="InterPro" id="IPR018649">
    <property type="entry name" value="SHOCT"/>
</dbReference>
<name>A0A7Z0EM64_9ACTN</name>
<evidence type="ECO:0000259" key="2">
    <source>
        <dbReference type="Pfam" id="PF09851"/>
    </source>
</evidence>
<organism evidence="4 5">
    <name type="scientific">Nocardiopsis aegyptia</name>
    <dbReference type="NCBI Taxonomy" id="220378"/>
    <lineage>
        <taxon>Bacteria</taxon>
        <taxon>Bacillati</taxon>
        <taxon>Actinomycetota</taxon>
        <taxon>Actinomycetes</taxon>
        <taxon>Streptosporangiales</taxon>
        <taxon>Nocardiopsidaceae</taxon>
        <taxon>Nocardiopsis</taxon>
    </lineage>
</organism>
<dbReference type="EMBL" id="JACCFS010000001">
    <property type="protein sequence ID" value="NYJ33838.1"/>
    <property type="molecule type" value="Genomic_DNA"/>
</dbReference>
<dbReference type="Pfam" id="PF09851">
    <property type="entry name" value="SHOCT"/>
    <property type="match status" value="1"/>
</dbReference>
<protein>
    <recommendedName>
        <fullName evidence="6">DUF4429 domain-containing protein</fullName>
    </recommendedName>
</protein>
<dbReference type="Pfam" id="PF14472">
    <property type="entry name" value="DUF4429"/>
    <property type="match status" value="3"/>
</dbReference>
<evidence type="ECO:0000256" key="1">
    <source>
        <dbReference type="SAM" id="MobiDB-lite"/>
    </source>
</evidence>
<sequence length="323" mass="35323">MEELRGHHGTWRLDDEMVRIRFDSGRKVPTLFKSLGSCAVPLAAVADVEFDQGDRKPSRRPPPPGAASREGWATLNGRLRRSSSDWRLRLRLADGTDPYAQLGGPGSEAPTPLVLTGPNDRELLAEYFSDQLASAARYARELADRAPDPAEVAKGLVARPPVQVRTAEGSASFDGTRVRLQWDGWLSSTAKEREKSREYRLSEIESATWYPPVDVTEGYLRIVLRGVTIPEATELENDFFTLASHGTKGGEETLLMAATLNAHIEPADAVAEEAAPALPAAPGVSAEEESVFAKIRELGRLHAEGLLTDEEFSAKKAELLDRL</sequence>
<evidence type="ECO:0000313" key="4">
    <source>
        <dbReference type="EMBL" id="NYJ33838.1"/>
    </source>
</evidence>
<evidence type="ECO:0000259" key="3">
    <source>
        <dbReference type="Pfam" id="PF14472"/>
    </source>
</evidence>
<feature type="domain" description="SHOCT" evidence="2">
    <location>
        <begin position="294"/>
        <end position="320"/>
    </location>
</feature>
<dbReference type="Proteomes" id="UP000572051">
    <property type="component" value="Unassembled WGS sequence"/>
</dbReference>
<feature type="domain" description="DUF4429" evidence="3">
    <location>
        <begin position="11"/>
        <end position="55"/>
    </location>
</feature>